<keyword evidence="2" id="KW-1185">Reference proteome</keyword>
<dbReference type="Proteomes" id="UP001165186">
    <property type="component" value="Unassembled WGS sequence"/>
</dbReference>
<accession>A0ACB5RQB9</accession>
<evidence type="ECO:0000313" key="2">
    <source>
        <dbReference type="Proteomes" id="UP001165186"/>
    </source>
</evidence>
<gene>
    <name evidence="1" type="primary">g2457</name>
    <name evidence="1" type="ORF">NpPPO83_00002457</name>
</gene>
<name>A0ACB5RQB9_9PEZI</name>
<comment type="caution">
    <text evidence="1">The sequence shown here is derived from an EMBL/GenBank/DDBJ whole genome shotgun (WGS) entry which is preliminary data.</text>
</comment>
<sequence length="1108" mass="119801">MAPVALADLATEQVPPITDPSVLPPEDADERLKKLWNLHGHPHSARFANPELTSLAALVRYNAAVQPSQPAFLYPTGESFTIVSWQDFDKLVTAAATHYAQKFQREIDGANERAKQPTIALLGNGNTIDYLVTQIALVKLHIRVLLLSNKNAPAARDHLINVCDAVGIIADESNAAVLSAEGFPQPHVSLIALKELETAGIPAKEAPPGFVTDDEWSLQAMIIHSSGSTGLPKPIIHTNRSLCLIARMYRLFPDFVVENWYLCFPLFHIAGVSIALSGFPNGLPTTLPPVNWPPAPSAILSAFRALSALNLPADCLHCAPSVIEDLHAYLSATTQDFTPLTSLKILQPGGAPLSPTLLDTLTRLGANVKTTYGSTEIGPPFRTIPHTRANPHCYRVRNLYPESPLVRMEPLGDGLFECVVHRGFPLAAELWLAGDAAPDPYRTNDLFVEDPPASGFFALLGRRDDVLVHDNGEKTHAGAAQMALEEGGRPVVRKAAVFGSGRPCVAAVVEVADEVWGGSGREEVERTVWDAVERCNEAAAAHSRIERAMLLVLGKGEGLPVTPKGNVRRKEAWKMYGGRVEELYERHLGGGGGETDGADAGADDGLSDLDFIRAAIAEVCQRELVDVEPEKSFYDLGLNSQGAVKLRSKLVKRFGAFPLMFIFEYPTLEKLHGYLTKSSSGEVVAPNEGERLKWIRTTIEKYNGVIDSWDVPRPPPKNSSNTDGEVIYLTGASGALGNALLEAFVQDPGVKRLYCAIRGQDPQGKVVESLKKRGYAEEVYSSSKIRAVPYDMKDAKLGLTHEAYDQLLNEVTVVIHNAWKMDFNQRVEMFEADCLSGAMNLLSFCSAGTRKTFSFMSSVAACMGEAAKGQQIQEGPVSDDPLIALNTGYAQSKFIIEKITQHYATALSIPVKLFRVGQLCGHSRLGVWNSTEMWPIMLSTGLHHLHALPSLPSTPVNWLPVDTCATSIASALFPQETRCDGEANTAAYTVHNLVNPSTISWSTFLATLASAAATTSPAISAFDTISMPAWVALLEKAAEEGRHDVPGLKLLGFFQEMAAADGSEDAAAGGGKTGEGVEFVTASVRDAGAVDAEMVGLWLERWRAEGFL</sequence>
<proteinExistence type="predicted"/>
<evidence type="ECO:0000313" key="1">
    <source>
        <dbReference type="EMBL" id="GME22717.1"/>
    </source>
</evidence>
<dbReference type="EMBL" id="BSXG01000003">
    <property type="protein sequence ID" value="GME22717.1"/>
    <property type="molecule type" value="Genomic_DNA"/>
</dbReference>
<organism evidence="1 2">
    <name type="scientific">Neofusicoccum parvum</name>
    <dbReference type="NCBI Taxonomy" id="310453"/>
    <lineage>
        <taxon>Eukaryota</taxon>
        <taxon>Fungi</taxon>
        <taxon>Dikarya</taxon>
        <taxon>Ascomycota</taxon>
        <taxon>Pezizomycotina</taxon>
        <taxon>Dothideomycetes</taxon>
        <taxon>Dothideomycetes incertae sedis</taxon>
        <taxon>Botryosphaeriales</taxon>
        <taxon>Botryosphaeriaceae</taxon>
        <taxon>Neofusicoccum</taxon>
    </lineage>
</organism>
<reference evidence="1" key="1">
    <citation type="submission" date="2024-09" db="EMBL/GenBank/DDBJ databases">
        <title>Draft Genome Sequences of Neofusicoccum parvum.</title>
        <authorList>
            <person name="Ashida A."/>
            <person name="Camagna M."/>
            <person name="Tanaka A."/>
            <person name="Takemoto D."/>
        </authorList>
    </citation>
    <scope>NUCLEOTIDE SEQUENCE</scope>
    <source>
        <strain evidence="1">PPO83</strain>
    </source>
</reference>
<protein>
    <submittedName>
        <fullName evidence="1">Ochratoxin a non-ribosomal peptide synthetase protein</fullName>
    </submittedName>
</protein>